<evidence type="ECO:0000256" key="1">
    <source>
        <dbReference type="ARBA" id="ARBA00001326"/>
    </source>
</evidence>
<dbReference type="InterPro" id="IPR002791">
    <property type="entry name" value="ARMT1-like_metal-bd"/>
</dbReference>
<dbReference type="RefSeq" id="XP_016235322.1">
    <property type="nucleotide sequence ID" value="XM_016382220.1"/>
</dbReference>
<accession>A0A0D1YJG5</accession>
<dbReference type="STRING" id="91928.A0A0D1YJG5"/>
<comment type="domain">
    <text evidence="7">Subfamily III proteins have a conserved RTxK motif about 40-50 residues from the C-terminus; the threonine may be replaced by serine or cysteine.</text>
</comment>
<dbReference type="InterPro" id="IPR039763">
    <property type="entry name" value="ARMT1"/>
</dbReference>
<protein>
    <recommendedName>
        <fullName evidence="7">Sugar phosphate phosphatase</fullName>
        <ecNumber evidence="7">3.1.3.-</ecNumber>
    </recommendedName>
</protein>
<comment type="catalytic activity">
    <reaction evidence="1 7">
        <text>beta-D-fructose 1-phosphate + H2O = D-fructose + phosphate</text>
        <dbReference type="Rhea" id="RHEA:35603"/>
        <dbReference type="ChEBI" id="CHEBI:15377"/>
        <dbReference type="ChEBI" id="CHEBI:37721"/>
        <dbReference type="ChEBI" id="CHEBI:43474"/>
        <dbReference type="ChEBI" id="CHEBI:138881"/>
    </reaction>
</comment>
<comment type="cofactor">
    <cofactor evidence="7">
        <name>Mn(2+)</name>
        <dbReference type="ChEBI" id="CHEBI:29035"/>
    </cofactor>
    <cofactor evidence="7">
        <name>Ni(2+)</name>
        <dbReference type="ChEBI" id="CHEBI:49786"/>
    </cofactor>
</comment>
<evidence type="ECO:0000256" key="3">
    <source>
        <dbReference type="ARBA" id="ARBA00022723"/>
    </source>
</evidence>
<evidence type="ECO:0000256" key="7">
    <source>
        <dbReference type="RuleBase" id="RU367030"/>
    </source>
</evidence>
<feature type="region of interest" description="Disordered" evidence="8">
    <location>
        <begin position="1"/>
        <end position="22"/>
    </location>
</feature>
<dbReference type="GO" id="GO:0103026">
    <property type="term" value="F:fructose-1-phosphatase activity"/>
    <property type="evidence" value="ECO:0007669"/>
    <property type="project" value="RHEA"/>
</dbReference>
<dbReference type="GeneID" id="27334976"/>
<dbReference type="OrthoDB" id="541375at2759"/>
<dbReference type="SUPFAM" id="SSF111321">
    <property type="entry name" value="AF1104-like"/>
    <property type="match status" value="1"/>
</dbReference>
<dbReference type="FunFam" id="3.40.50.10880:FF:000007">
    <property type="entry name" value="DUF89 domain protein"/>
    <property type="match status" value="1"/>
</dbReference>
<evidence type="ECO:0000313" key="10">
    <source>
        <dbReference type="EMBL" id="KIW15106.1"/>
    </source>
</evidence>
<organism evidence="10 11">
    <name type="scientific">Exophiala spinifera</name>
    <dbReference type="NCBI Taxonomy" id="91928"/>
    <lineage>
        <taxon>Eukaryota</taxon>
        <taxon>Fungi</taxon>
        <taxon>Dikarya</taxon>
        <taxon>Ascomycota</taxon>
        <taxon>Pezizomycotina</taxon>
        <taxon>Eurotiomycetes</taxon>
        <taxon>Chaetothyriomycetidae</taxon>
        <taxon>Chaetothyriales</taxon>
        <taxon>Herpotrichiellaceae</taxon>
        <taxon>Exophiala</taxon>
    </lineage>
</organism>
<dbReference type="PANTHER" id="PTHR12260">
    <property type="entry name" value="DAMAGE-CONTROL PHOSPHATASE ARMT1"/>
    <property type="match status" value="1"/>
</dbReference>
<evidence type="ECO:0000256" key="4">
    <source>
        <dbReference type="ARBA" id="ARBA00022801"/>
    </source>
</evidence>
<reference evidence="10 11" key="1">
    <citation type="submission" date="2015-01" db="EMBL/GenBank/DDBJ databases">
        <title>The Genome Sequence of Exophiala spinifera CBS89968.</title>
        <authorList>
            <consortium name="The Broad Institute Genomics Platform"/>
            <person name="Cuomo C."/>
            <person name="de Hoog S."/>
            <person name="Gorbushina A."/>
            <person name="Stielow B."/>
            <person name="Teixiera M."/>
            <person name="Abouelleil A."/>
            <person name="Chapman S.B."/>
            <person name="Priest M."/>
            <person name="Young S.K."/>
            <person name="Wortman J."/>
            <person name="Nusbaum C."/>
            <person name="Birren B."/>
        </authorList>
    </citation>
    <scope>NUCLEOTIDE SEQUENCE [LARGE SCALE GENOMIC DNA]</scope>
    <source>
        <strain evidence="10 11">CBS 89968</strain>
    </source>
</reference>
<gene>
    <name evidence="10" type="ORF">PV08_07893</name>
</gene>
<feature type="domain" description="Damage-control phosphatase ARMT1-like metal-binding" evidence="9">
    <location>
        <begin position="26"/>
        <end position="424"/>
    </location>
</feature>
<dbReference type="Gene3D" id="3.40.50.10880">
    <property type="entry name" value="Uncharacterised protein PF01937, DUF89, domain 3"/>
    <property type="match status" value="1"/>
</dbReference>
<dbReference type="GO" id="GO:0005634">
    <property type="term" value="C:nucleus"/>
    <property type="evidence" value="ECO:0007669"/>
    <property type="project" value="TreeGrafter"/>
</dbReference>
<dbReference type="VEuPathDB" id="FungiDB:PV08_07893"/>
<keyword evidence="3 7" id="KW-0479">Metal-binding</keyword>
<evidence type="ECO:0000256" key="2">
    <source>
        <dbReference type="ARBA" id="ARBA00009519"/>
    </source>
</evidence>
<dbReference type="GO" id="GO:0097023">
    <property type="term" value="F:fructose 6-phosphate aldolase activity"/>
    <property type="evidence" value="ECO:0007669"/>
    <property type="project" value="RHEA"/>
</dbReference>
<comment type="function">
    <text evidence="7">Metal-dependent phosphatase that shows phosphatase activity against several substrates, including fructose-1-phosphate and fructose-6-phosphate. Its preference for fructose-1-phosphate, a strong glycating agent that causes DNA damage rather than a canonical yeast metabolite, suggests a damage-control function in hexose phosphate metabolism.</text>
</comment>
<comment type="similarity">
    <text evidence="2 7">Belongs to the damage-control phosphatase family. Sugar phosphate phosphatase III subfamily.</text>
</comment>
<keyword evidence="5 7" id="KW-0464">Manganese</keyword>
<keyword evidence="11" id="KW-1185">Reference proteome</keyword>
<name>A0A0D1YJG5_9EURO</name>
<proteinExistence type="inferred from homology"/>
<dbReference type="GO" id="GO:0046872">
    <property type="term" value="F:metal ion binding"/>
    <property type="evidence" value="ECO:0007669"/>
    <property type="project" value="UniProtKB-UniRule"/>
</dbReference>
<dbReference type="Pfam" id="PF01937">
    <property type="entry name" value="ARMT1-like_dom"/>
    <property type="match status" value="1"/>
</dbReference>
<dbReference type="EMBL" id="KN847496">
    <property type="protein sequence ID" value="KIW15106.1"/>
    <property type="molecule type" value="Genomic_DNA"/>
</dbReference>
<dbReference type="Gene3D" id="1.20.930.60">
    <property type="match status" value="1"/>
</dbReference>
<dbReference type="EC" id="3.1.3.-" evidence="7"/>
<dbReference type="Proteomes" id="UP000053328">
    <property type="component" value="Unassembled WGS sequence"/>
</dbReference>
<dbReference type="InterPro" id="IPR036075">
    <property type="entry name" value="ARMT-1-like_metal-bd_sf"/>
</dbReference>
<evidence type="ECO:0000256" key="8">
    <source>
        <dbReference type="SAM" id="MobiDB-lite"/>
    </source>
</evidence>
<evidence type="ECO:0000313" key="11">
    <source>
        <dbReference type="Proteomes" id="UP000053328"/>
    </source>
</evidence>
<dbReference type="GO" id="GO:0006974">
    <property type="term" value="P:DNA damage response"/>
    <property type="evidence" value="ECO:0007669"/>
    <property type="project" value="TreeGrafter"/>
</dbReference>
<dbReference type="AlphaFoldDB" id="A0A0D1YJG5"/>
<evidence type="ECO:0000259" key="9">
    <source>
        <dbReference type="Pfam" id="PF01937"/>
    </source>
</evidence>
<dbReference type="PANTHER" id="PTHR12260:SF6">
    <property type="entry name" value="DAMAGE-CONTROL PHOSPHATASE ARMT1"/>
    <property type="match status" value="1"/>
</dbReference>
<dbReference type="HOGENOM" id="CLU_030117_2_1_1"/>
<comment type="catalytic activity">
    <reaction evidence="6 7">
        <text>beta-D-fructose 6-phosphate = dihydroxyacetone + D-glyceraldehyde 3-phosphate</text>
        <dbReference type="Rhea" id="RHEA:28002"/>
        <dbReference type="ChEBI" id="CHEBI:16016"/>
        <dbReference type="ChEBI" id="CHEBI:57634"/>
        <dbReference type="ChEBI" id="CHEBI:59776"/>
    </reaction>
</comment>
<sequence>MPSATASVHPTTSVWTSDEGSMAQSTAATRWPKIVQDMIEDTGVSSRLSQSPEAKAESLAIQIALKDMKNEIIQNKPLRSLKSDGKSDISKYNTEIERAGTWTWLSSPWLFSECYLYRRVQTIFSTSQHWKNYDVFKRQKDSTFAKSRRAVEELASRYMETVERSKGRSSNDDSDEEIQKLLFIEMTEVALWGNATDLSLLSHLSIEDLQNLQGREAIAKSQRNIVDNDTDALYSYLKSGARTGGRRVDIVLDNAGFEFFTDVVYAAYLLDAGFASSITFHVKDFPWFVSDVVMSDVQALFENLISPEIFPDRRYLDELVLKLDEMFESDSVTVRSHPFWTTAMSFHDMPQEAPDLLQELKDSFLVIFKGDLNYRKLTKDGLWPYTTPFRTAIGPLGKSGIPILALRTNKSDTCVGVESEQLVERLEVEAPGSAWVRNGKYAVVSFYDGRSS</sequence>
<evidence type="ECO:0000256" key="5">
    <source>
        <dbReference type="ARBA" id="ARBA00023211"/>
    </source>
</evidence>
<keyword evidence="4 7" id="KW-0378">Hydrolase</keyword>
<evidence type="ECO:0000256" key="6">
    <source>
        <dbReference type="ARBA" id="ARBA00048809"/>
    </source>
</evidence>